<dbReference type="EMBL" id="CAEKDK010000002">
    <property type="protein sequence ID" value="CAB4268506.1"/>
    <property type="molecule type" value="Genomic_DNA"/>
</dbReference>
<keyword evidence="4" id="KW-1185">Reference proteome</keyword>
<dbReference type="Proteomes" id="UP000507222">
    <property type="component" value="Unassembled WGS sequence"/>
</dbReference>
<dbReference type="EMBL" id="CAEKKB010000002">
    <property type="protein sequence ID" value="CAB4298976.1"/>
    <property type="molecule type" value="Genomic_DNA"/>
</dbReference>
<evidence type="ECO:0000313" key="3">
    <source>
        <dbReference type="Proteomes" id="UP000507222"/>
    </source>
</evidence>
<gene>
    <name evidence="1" type="ORF">CURHAP_LOCUS12202</name>
    <name evidence="2" type="ORF">ORAREDHAP_LOCUS12043</name>
</gene>
<evidence type="ECO:0000313" key="1">
    <source>
        <dbReference type="EMBL" id="CAB4268506.1"/>
    </source>
</evidence>
<protein>
    <submittedName>
        <fullName evidence="2">Uncharacterized protein</fullName>
    </submittedName>
</protein>
<dbReference type="Proteomes" id="UP000507245">
    <property type="component" value="Unassembled WGS sequence"/>
</dbReference>
<dbReference type="AlphaFoldDB" id="A0A6J5WB99"/>
<dbReference type="OrthoDB" id="10056816at2759"/>
<evidence type="ECO:0000313" key="2">
    <source>
        <dbReference type="EMBL" id="CAB4298976.1"/>
    </source>
</evidence>
<organism evidence="2 4">
    <name type="scientific">Prunus armeniaca</name>
    <name type="common">Apricot</name>
    <name type="synonym">Armeniaca vulgaris</name>
    <dbReference type="NCBI Taxonomy" id="36596"/>
    <lineage>
        <taxon>Eukaryota</taxon>
        <taxon>Viridiplantae</taxon>
        <taxon>Streptophyta</taxon>
        <taxon>Embryophyta</taxon>
        <taxon>Tracheophyta</taxon>
        <taxon>Spermatophyta</taxon>
        <taxon>Magnoliopsida</taxon>
        <taxon>eudicotyledons</taxon>
        <taxon>Gunneridae</taxon>
        <taxon>Pentapetalae</taxon>
        <taxon>rosids</taxon>
        <taxon>fabids</taxon>
        <taxon>Rosales</taxon>
        <taxon>Rosaceae</taxon>
        <taxon>Amygdaloideae</taxon>
        <taxon>Amygdaleae</taxon>
        <taxon>Prunus</taxon>
    </lineage>
</organism>
<evidence type="ECO:0000313" key="4">
    <source>
        <dbReference type="Proteomes" id="UP000507245"/>
    </source>
</evidence>
<sequence length="193" mass="21597">MEAFSAPNLSTQNLISGKPLYQQRLCQLPALSVAAITDSAQQFVATSSFYVAVFFSVGSSTIVNGSLERHFMAYSEGRDFMFCDLCGTMRTLSSTKHAQCPLCKRKRSVKEISGRQISYTVTVEDIRRELGISIICEEKVQLQKMLKHVKNVATMNIHIIPDRFDQQMKEQLLSTCASIASTSLLRIDMSEII</sequence>
<accession>A0A6J5WB99</accession>
<reference evidence="4" key="1">
    <citation type="journal article" date="2020" name="Genome Biol.">
        <title>Gamete binning: chromosome-level and haplotype-resolved genome assembly enabled by high-throughput single-cell sequencing of gamete genomes.</title>
        <authorList>
            <person name="Campoy J.A."/>
            <person name="Sun H."/>
            <person name="Goel M."/>
            <person name="Jiao W.-B."/>
            <person name="Folz-Donahue K."/>
            <person name="Wang N."/>
            <person name="Rubio M."/>
            <person name="Liu C."/>
            <person name="Kukat C."/>
            <person name="Ruiz D."/>
            <person name="Huettel B."/>
            <person name="Schneeberger K."/>
        </authorList>
    </citation>
    <scope>NUCLEOTIDE SEQUENCE [LARGE SCALE GENOMIC DNA]</scope>
    <source>
        <strain evidence="4">cv. Rojo Pasion</strain>
    </source>
</reference>
<proteinExistence type="predicted"/>
<reference evidence="2 3" key="2">
    <citation type="submission" date="2020-05" db="EMBL/GenBank/DDBJ databases">
        <authorList>
            <person name="Campoy J."/>
            <person name="Schneeberger K."/>
            <person name="Spophaly S."/>
        </authorList>
    </citation>
    <scope>NUCLEOTIDE SEQUENCE [LARGE SCALE GENOMIC DNA]</scope>
    <source>
        <strain evidence="2">PruArmRojPasFocal</strain>
    </source>
</reference>
<name>A0A6J5WB99_PRUAR</name>